<sequence>MTGPQGQANSANVDQEDFDDMPGLANSDEEEEAPAPDTVEAEQWDIGCTLVKAFAFIKQVRMSPQARAYSVTMVQFSNRQTKV</sequence>
<dbReference type="Proteomes" id="UP000054279">
    <property type="component" value="Unassembled WGS sequence"/>
</dbReference>
<name>A0A0C9U1K9_SPHS4</name>
<dbReference type="AlphaFoldDB" id="A0A0C9U1K9"/>
<dbReference type="EMBL" id="KN837893">
    <property type="protein sequence ID" value="KIJ22892.1"/>
    <property type="molecule type" value="Genomic_DNA"/>
</dbReference>
<evidence type="ECO:0000256" key="1">
    <source>
        <dbReference type="SAM" id="MobiDB-lite"/>
    </source>
</evidence>
<keyword evidence="3" id="KW-1185">Reference proteome</keyword>
<organism evidence="2 3">
    <name type="scientific">Sphaerobolus stellatus (strain SS14)</name>
    <dbReference type="NCBI Taxonomy" id="990650"/>
    <lineage>
        <taxon>Eukaryota</taxon>
        <taxon>Fungi</taxon>
        <taxon>Dikarya</taxon>
        <taxon>Basidiomycota</taxon>
        <taxon>Agaricomycotina</taxon>
        <taxon>Agaricomycetes</taxon>
        <taxon>Phallomycetidae</taxon>
        <taxon>Geastrales</taxon>
        <taxon>Sphaerobolaceae</taxon>
        <taxon>Sphaerobolus</taxon>
    </lineage>
</organism>
<feature type="compositionally biased region" description="Acidic residues" evidence="1">
    <location>
        <begin position="27"/>
        <end position="40"/>
    </location>
</feature>
<accession>A0A0C9U1K9</accession>
<proteinExistence type="predicted"/>
<feature type="region of interest" description="Disordered" evidence="1">
    <location>
        <begin position="1"/>
        <end position="40"/>
    </location>
</feature>
<reference evidence="2 3" key="1">
    <citation type="submission" date="2014-06" db="EMBL/GenBank/DDBJ databases">
        <title>Evolutionary Origins and Diversification of the Mycorrhizal Mutualists.</title>
        <authorList>
            <consortium name="DOE Joint Genome Institute"/>
            <consortium name="Mycorrhizal Genomics Consortium"/>
            <person name="Kohler A."/>
            <person name="Kuo A."/>
            <person name="Nagy L.G."/>
            <person name="Floudas D."/>
            <person name="Copeland A."/>
            <person name="Barry K.W."/>
            <person name="Cichocki N."/>
            <person name="Veneault-Fourrey C."/>
            <person name="LaButti K."/>
            <person name="Lindquist E.A."/>
            <person name="Lipzen A."/>
            <person name="Lundell T."/>
            <person name="Morin E."/>
            <person name="Murat C."/>
            <person name="Riley R."/>
            <person name="Ohm R."/>
            <person name="Sun H."/>
            <person name="Tunlid A."/>
            <person name="Henrissat B."/>
            <person name="Grigoriev I.V."/>
            <person name="Hibbett D.S."/>
            <person name="Martin F."/>
        </authorList>
    </citation>
    <scope>NUCLEOTIDE SEQUENCE [LARGE SCALE GENOMIC DNA]</scope>
    <source>
        <strain evidence="2 3">SS14</strain>
    </source>
</reference>
<protein>
    <submittedName>
        <fullName evidence="2">Unplaced genomic scaffold SPHSTscaffold_818, whole genome shotgun sequence</fullName>
    </submittedName>
</protein>
<evidence type="ECO:0000313" key="2">
    <source>
        <dbReference type="EMBL" id="KIJ22892.1"/>
    </source>
</evidence>
<evidence type="ECO:0000313" key="3">
    <source>
        <dbReference type="Proteomes" id="UP000054279"/>
    </source>
</evidence>
<feature type="compositionally biased region" description="Polar residues" evidence="1">
    <location>
        <begin position="1"/>
        <end position="13"/>
    </location>
</feature>
<dbReference type="HOGENOM" id="CLU_2544078_0_0_1"/>
<gene>
    <name evidence="2" type="ORF">M422DRAFT_276628</name>
</gene>